<gene>
    <name evidence="6" type="ORF">SU48_08640</name>
</gene>
<dbReference type="PRINTS" id="PR00050">
    <property type="entry name" value="COLDSHOCK"/>
</dbReference>
<dbReference type="InterPro" id="IPR002059">
    <property type="entry name" value="CSP_DNA-bd"/>
</dbReference>
<protein>
    <submittedName>
        <fullName evidence="6">Cold-shock protein</fullName>
    </submittedName>
</protein>
<keyword evidence="7" id="KW-1185">Reference proteome</keyword>
<accession>A0A172T9Y7</accession>
<dbReference type="OrthoDB" id="9805039at2"/>
<keyword evidence="2" id="KW-0963">Cytoplasm</keyword>
<dbReference type="InterPro" id="IPR012340">
    <property type="entry name" value="NA-bd_OB-fold"/>
</dbReference>
<dbReference type="InterPro" id="IPR011129">
    <property type="entry name" value="CSD"/>
</dbReference>
<dbReference type="EMBL" id="CP011387">
    <property type="protein sequence ID" value="ANE43830.1"/>
    <property type="molecule type" value="Genomic_DNA"/>
</dbReference>
<dbReference type="PROSITE" id="PS00352">
    <property type="entry name" value="CSD_1"/>
    <property type="match status" value="1"/>
</dbReference>
<dbReference type="PIRSF" id="PIRSF002599">
    <property type="entry name" value="Cold_shock_A"/>
    <property type="match status" value="1"/>
</dbReference>
<dbReference type="PROSITE" id="PS51857">
    <property type="entry name" value="CSD_2"/>
    <property type="match status" value="1"/>
</dbReference>
<dbReference type="SUPFAM" id="SSF50249">
    <property type="entry name" value="Nucleic acid-binding proteins"/>
    <property type="match status" value="1"/>
</dbReference>
<evidence type="ECO:0000313" key="7">
    <source>
        <dbReference type="Proteomes" id="UP000077363"/>
    </source>
</evidence>
<dbReference type="PANTHER" id="PTHR11544">
    <property type="entry name" value="COLD SHOCK DOMAIN CONTAINING PROTEINS"/>
    <property type="match status" value="1"/>
</dbReference>
<evidence type="ECO:0000256" key="2">
    <source>
        <dbReference type="ARBA" id="ARBA00022490"/>
    </source>
</evidence>
<reference evidence="6 7" key="1">
    <citation type="submission" date="2015-01" db="EMBL/GenBank/DDBJ databases">
        <title>Deinococcus puniceus/DY1/ whole genome sequencing.</title>
        <authorList>
            <person name="Kim M.K."/>
            <person name="Srinivasan S."/>
            <person name="Lee J.-J."/>
        </authorList>
    </citation>
    <scope>NUCLEOTIDE SEQUENCE [LARGE SCALE GENOMIC DNA]</scope>
    <source>
        <strain evidence="6 7">DY1</strain>
    </source>
</reference>
<dbReference type="STRING" id="1182568.SU48_08640"/>
<dbReference type="SMART" id="SM00357">
    <property type="entry name" value="CSP"/>
    <property type="match status" value="1"/>
</dbReference>
<evidence type="ECO:0000259" key="5">
    <source>
        <dbReference type="PROSITE" id="PS51857"/>
    </source>
</evidence>
<feature type="domain" description="CSD" evidence="5">
    <location>
        <begin position="1"/>
        <end position="67"/>
    </location>
</feature>
<dbReference type="PATRIC" id="fig|1182568.3.peg.1796"/>
<organism evidence="6 7">
    <name type="scientific">Deinococcus puniceus</name>
    <dbReference type="NCBI Taxonomy" id="1182568"/>
    <lineage>
        <taxon>Bacteria</taxon>
        <taxon>Thermotogati</taxon>
        <taxon>Deinococcota</taxon>
        <taxon>Deinococci</taxon>
        <taxon>Deinococcales</taxon>
        <taxon>Deinococcaceae</taxon>
        <taxon>Deinococcus</taxon>
    </lineage>
</organism>
<name>A0A172T9Y7_9DEIO</name>
<sequence>MAEGRVKWFNIEKGYGFIEHPGNPDVFVHYSAIQSGGFRKLNEGDEVEFEVEAGQGSKGPQAKNVVVTKAAPAPMGGGSESRGGGNRW</sequence>
<dbReference type="InterPro" id="IPR019844">
    <property type="entry name" value="CSD_CS"/>
</dbReference>
<feature type="compositionally biased region" description="Gly residues" evidence="4">
    <location>
        <begin position="75"/>
        <end position="88"/>
    </location>
</feature>
<dbReference type="AlphaFoldDB" id="A0A172T9Y7"/>
<dbReference type="FunFam" id="2.40.50.140:FF:000006">
    <property type="entry name" value="Cold shock protein CspC"/>
    <property type="match status" value="1"/>
</dbReference>
<proteinExistence type="predicted"/>
<dbReference type="RefSeq" id="WP_064014899.1">
    <property type="nucleotide sequence ID" value="NZ_CP011387.1"/>
</dbReference>
<dbReference type="GO" id="GO:0005737">
    <property type="term" value="C:cytoplasm"/>
    <property type="evidence" value="ECO:0007669"/>
    <property type="project" value="UniProtKB-SubCell"/>
</dbReference>
<evidence type="ECO:0000256" key="3">
    <source>
        <dbReference type="RuleBase" id="RU000408"/>
    </source>
</evidence>
<comment type="subcellular location">
    <subcellularLocation>
        <location evidence="1 3">Cytoplasm</location>
    </subcellularLocation>
</comment>
<dbReference type="InterPro" id="IPR012156">
    <property type="entry name" value="Cold_shock_CspA"/>
</dbReference>
<dbReference type="KEGG" id="dpu:SU48_08640"/>
<dbReference type="InterPro" id="IPR050181">
    <property type="entry name" value="Cold_shock_domain"/>
</dbReference>
<dbReference type="CDD" id="cd04458">
    <property type="entry name" value="CSP_CDS"/>
    <property type="match status" value="1"/>
</dbReference>
<dbReference type="Proteomes" id="UP000077363">
    <property type="component" value="Chromosome"/>
</dbReference>
<dbReference type="Gene3D" id="2.40.50.140">
    <property type="entry name" value="Nucleic acid-binding proteins"/>
    <property type="match status" value="1"/>
</dbReference>
<dbReference type="Pfam" id="PF00313">
    <property type="entry name" value="CSD"/>
    <property type="match status" value="1"/>
</dbReference>
<evidence type="ECO:0000313" key="6">
    <source>
        <dbReference type="EMBL" id="ANE43830.1"/>
    </source>
</evidence>
<dbReference type="GO" id="GO:0003676">
    <property type="term" value="F:nucleic acid binding"/>
    <property type="evidence" value="ECO:0007669"/>
    <property type="project" value="InterPro"/>
</dbReference>
<evidence type="ECO:0000256" key="4">
    <source>
        <dbReference type="SAM" id="MobiDB-lite"/>
    </source>
</evidence>
<feature type="region of interest" description="Disordered" evidence="4">
    <location>
        <begin position="52"/>
        <end position="88"/>
    </location>
</feature>
<evidence type="ECO:0000256" key="1">
    <source>
        <dbReference type="ARBA" id="ARBA00004496"/>
    </source>
</evidence>